<dbReference type="EMBL" id="JAEQMG010000068">
    <property type="protein sequence ID" value="MBK6088587.1"/>
    <property type="molecule type" value="Genomic_DNA"/>
</dbReference>
<evidence type="ECO:0000313" key="3">
    <source>
        <dbReference type="Proteomes" id="UP000633365"/>
    </source>
</evidence>
<sequence length="652" mass="73171">MNFSALLKAVGIKLCRRFRVRNMSLTKSYISVFLCFALALTFTFSWFSIHDGAEIVSENFFLESAASMRANQGIQISSNISINDFKLDEATSFDGRNMFFPAEGYFTTTTANMKFRDGNVGDRNVRYVYKDFTLSNSSSKTNVFIKGYKIQIGDQTYQDEIEIKYENGKPKFQIFPLDCPLRIAFIDDSNAAPKMIDPAARVKEFAKSTNAVDTIDSSGTPTTQTTDPESFSSFYYPNGKPLFTLNPNEKKRCTMVVWLEGTTGDCDSYIGKTISVDVDIESNFDDFETISFIDYTIGDGGEENVTFNDGTISSNTAARWIGQNQIVAMSYEDTVEDQNHQFRYKTVILDYIGTEGSGDNIKVIYRGLIRKDAVTKISFYRLGKDTQTLSDGRTVKGMVYNAWHTMADINTMINSDISNWREVQKNQPLVGGSYQTGDNRKQLQESRVVHKTVDGGTEDVRSVEYTARRGNGYGNLSDNGNKYAHVGDNASNPLRTTEEKMEHWLAPCIGYWDYDPVSGGSTPSTGTTYTVNISVNTTDFPYVETETSLSSGASTMWMTLKKPNSDDVLEVQLDKPNGATNRFTKDGYKLEKDTEITKMYLKRPDNSKENFDIGAMGSSYPYTATTYKFTNNNNPTFNLRSNGSNNKIMIPQ</sequence>
<reference evidence="2" key="1">
    <citation type="submission" date="2021-01" db="EMBL/GenBank/DDBJ databases">
        <title>Genome public.</title>
        <authorList>
            <person name="Liu C."/>
            <person name="Sun Q."/>
        </authorList>
    </citation>
    <scope>NUCLEOTIDE SEQUENCE</scope>
    <source>
        <strain evidence="2">M6</strain>
    </source>
</reference>
<comment type="caution">
    <text evidence="2">The sequence shown here is derived from an EMBL/GenBank/DDBJ whole genome shotgun (WGS) entry which is preliminary data.</text>
</comment>
<accession>A0A934U3S6</accession>
<evidence type="ECO:0000256" key="1">
    <source>
        <dbReference type="SAM" id="Phobius"/>
    </source>
</evidence>
<feature type="transmembrane region" description="Helical" evidence="1">
    <location>
        <begin position="29"/>
        <end position="49"/>
    </location>
</feature>
<dbReference type="Proteomes" id="UP000633365">
    <property type="component" value="Unassembled WGS sequence"/>
</dbReference>
<keyword evidence="1" id="KW-0812">Transmembrane</keyword>
<dbReference type="RefSeq" id="WP_201427480.1">
    <property type="nucleotide sequence ID" value="NZ_JAEQMG010000068.1"/>
</dbReference>
<keyword evidence="3" id="KW-1185">Reference proteome</keyword>
<proteinExistence type="predicted"/>
<keyword evidence="1" id="KW-0472">Membrane</keyword>
<organism evidence="2 3">
    <name type="scientific">Ruminococcus difficilis</name>
    <dbReference type="NCBI Taxonomy" id="2763069"/>
    <lineage>
        <taxon>Bacteria</taxon>
        <taxon>Bacillati</taxon>
        <taxon>Bacillota</taxon>
        <taxon>Clostridia</taxon>
        <taxon>Eubacteriales</taxon>
        <taxon>Oscillospiraceae</taxon>
        <taxon>Ruminococcus</taxon>
    </lineage>
</organism>
<gene>
    <name evidence="2" type="ORF">JKK62_07965</name>
</gene>
<keyword evidence="1" id="KW-1133">Transmembrane helix</keyword>
<protein>
    <submittedName>
        <fullName evidence="2">Uncharacterized protein</fullName>
    </submittedName>
</protein>
<name>A0A934U3S6_9FIRM</name>
<evidence type="ECO:0000313" key="2">
    <source>
        <dbReference type="EMBL" id="MBK6088587.1"/>
    </source>
</evidence>
<dbReference type="AlphaFoldDB" id="A0A934U3S6"/>